<evidence type="ECO:0000259" key="9">
    <source>
        <dbReference type="Pfam" id="PF20667"/>
    </source>
</evidence>
<keyword evidence="3" id="KW-0813">Transport</keyword>
<accession>A0A5S6Q565</accession>
<protein>
    <recommendedName>
        <fullName evidence="2">Exocyst complex component 5</fullName>
    </recommendedName>
    <alternativeName>
        <fullName evidence="6">Exocyst complex component Sec10</fullName>
    </alternativeName>
</protein>
<evidence type="ECO:0000259" key="8">
    <source>
        <dbReference type="Pfam" id="PF07393"/>
    </source>
</evidence>
<dbReference type="WBParaSite" id="TMUE_0000002092.1">
    <property type="protein sequence ID" value="TMUE_0000002092.1"/>
    <property type="gene ID" value="WBGene00297952"/>
</dbReference>
<dbReference type="InterPro" id="IPR048627">
    <property type="entry name" value="Sec10_HB"/>
</dbReference>
<evidence type="ECO:0000256" key="2">
    <source>
        <dbReference type="ARBA" id="ARBA00017524"/>
    </source>
</evidence>
<organism evidence="10 11">
    <name type="scientific">Trichuris muris</name>
    <name type="common">Mouse whipworm</name>
    <dbReference type="NCBI Taxonomy" id="70415"/>
    <lineage>
        <taxon>Eukaryota</taxon>
        <taxon>Metazoa</taxon>
        <taxon>Ecdysozoa</taxon>
        <taxon>Nematoda</taxon>
        <taxon>Enoplea</taxon>
        <taxon>Dorylaimia</taxon>
        <taxon>Trichinellida</taxon>
        <taxon>Trichuridae</taxon>
        <taxon>Trichuris</taxon>
    </lineage>
</organism>
<feature type="domain" description="Exocyst complex component Sec10-like alpha-helical bundle" evidence="8">
    <location>
        <begin position="159"/>
        <end position="308"/>
    </location>
</feature>
<evidence type="ECO:0000256" key="4">
    <source>
        <dbReference type="ARBA" id="ARBA00022483"/>
    </source>
</evidence>
<comment type="similarity">
    <text evidence="1">Belongs to the SEC10 family.</text>
</comment>
<name>A0A5S6Q565_TRIMR</name>
<dbReference type="Pfam" id="PF07393">
    <property type="entry name" value="Sec10_HB"/>
    <property type="match status" value="1"/>
</dbReference>
<proteinExistence type="inferred from homology"/>
<evidence type="ECO:0000256" key="5">
    <source>
        <dbReference type="ARBA" id="ARBA00023054"/>
    </source>
</evidence>
<dbReference type="GO" id="GO:0000145">
    <property type="term" value="C:exocyst"/>
    <property type="evidence" value="ECO:0007669"/>
    <property type="project" value="TreeGrafter"/>
</dbReference>
<dbReference type="PANTHER" id="PTHR12100">
    <property type="entry name" value="SEC10"/>
    <property type="match status" value="1"/>
</dbReference>
<dbReference type="InterPro" id="IPR048625">
    <property type="entry name" value="Sec10_N"/>
</dbReference>
<dbReference type="GO" id="GO:0006893">
    <property type="term" value="P:Golgi to plasma membrane transport"/>
    <property type="evidence" value="ECO:0007669"/>
    <property type="project" value="TreeGrafter"/>
</dbReference>
<keyword evidence="10" id="KW-1185">Reference proteome</keyword>
<evidence type="ECO:0000256" key="3">
    <source>
        <dbReference type="ARBA" id="ARBA00022448"/>
    </source>
</evidence>
<dbReference type="Proteomes" id="UP000046395">
    <property type="component" value="Unassembled WGS sequence"/>
</dbReference>
<evidence type="ECO:0000256" key="6">
    <source>
        <dbReference type="ARBA" id="ARBA00031471"/>
    </source>
</evidence>
<dbReference type="GO" id="GO:0006887">
    <property type="term" value="P:exocytosis"/>
    <property type="evidence" value="ECO:0007669"/>
    <property type="project" value="UniProtKB-KW"/>
</dbReference>
<feature type="coiled-coil region" evidence="7">
    <location>
        <begin position="56"/>
        <end position="101"/>
    </location>
</feature>
<dbReference type="PANTHER" id="PTHR12100:SF0">
    <property type="entry name" value="EXOCYST COMPLEX COMPONENT 5"/>
    <property type="match status" value="1"/>
</dbReference>
<evidence type="ECO:0000256" key="1">
    <source>
        <dbReference type="ARBA" id="ARBA00006572"/>
    </source>
</evidence>
<evidence type="ECO:0000256" key="7">
    <source>
        <dbReference type="SAM" id="Coils"/>
    </source>
</evidence>
<keyword evidence="5 7" id="KW-0175">Coiled coil</keyword>
<sequence>MLRTYAEDLQSDAFNPEEYVERLAWRLTGSTSGCSVDACYLAIAMEEEVSNLQILFDQCAAKVEGLENQRREEEESYYASLEKLLAANEAALAKVSVLSEKVSSVSARIVHLGDQLQSVTGPRAKAYEAFKLMMHFNEFLSDQPLESDTFTDPDKLVEAGDVIQKLHIIASELPVEKYEAVQSRIGYKYDEVEKMLIEEFVRYHHANAKNKMKQIAHVLSQFKGYGQCVDAFIDQCQWQTYRSDDMFNEIWLLLKKNDVIISSVFPNPQQVMSKLVLSVFRGKLQVYFFIKVSKFCSLSFVVYVRSISLPFAGSLRAAILNVGPGAPKGVLESLRGATEGEVCRGGPQRLIEGAQDFGKEFCKYVLSDGVYGLIPLEVKIV</sequence>
<feature type="domain" description="Exocyst complex component Sec10 N-terminal" evidence="9">
    <location>
        <begin position="46"/>
        <end position="150"/>
    </location>
</feature>
<reference evidence="11" key="1">
    <citation type="submission" date="2019-12" db="UniProtKB">
        <authorList>
            <consortium name="WormBaseParasite"/>
        </authorList>
    </citation>
    <scope>IDENTIFICATION</scope>
</reference>
<evidence type="ECO:0000313" key="11">
    <source>
        <dbReference type="WBParaSite" id="TMUE_0000002092.1"/>
    </source>
</evidence>
<dbReference type="AlphaFoldDB" id="A0A5S6Q565"/>
<dbReference type="InterPro" id="IPR009976">
    <property type="entry name" value="Sec10-like"/>
</dbReference>
<dbReference type="Pfam" id="PF20667">
    <property type="entry name" value="Sec10_N"/>
    <property type="match status" value="1"/>
</dbReference>
<dbReference type="STRING" id="70415.A0A5S6Q565"/>
<evidence type="ECO:0000313" key="10">
    <source>
        <dbReference type="Proteomes" id="UP000046395"/>
    </source>
</evidence>
<keyword evidence="4" id="KW-0268">Exocytosis</keyword>